<organism evidence="2 3">
    <name type="scientific">Allacma fusca</name>
    <dbReference type="NCBI Taxonomy" id="39272"/>
    <lineage>
        <taxon>Eukaryota</taxon>
        <taxon>Metazoa</taxon>
        <taxon>Ecdysozoa</taxon>
        <taxon>Arthropoda</taxon>
        <taxon>Hexapoda</taxon>
        <taxon>Collembola</taxon>
        <taxon>Symphypleona</taxon>
        <taxon>Sminthuridae</taxon>
        <taxon>Allacma</taxon>
    </lineage>
</organism>
<dbReference type="GO" id="GO:0005524">
    <property type="term" value="F:ATP binding"/>
    <property type="evidence" value="ECO:0007669"/>
    <property type="project" value="InterPro"/>
</dbReference>
<name>A0A8J2KRA0_9HEXA</name>
<dbReference type="EMBL" id="CAJVCH010517821">
    <property type="protein sequence ID" value="CAG7821678.1"/>
    <property type="molecule type" value="Genomic_DNA"/>
</dbReference>
<gene>
    <name evidence="2" type="ORF">AFUS01_LOCUS31998</name>
</gene>
<reference evidence="2" key="1">
    <citation type="submission" date="2021-06" db="EMBL/GenBank/DDBJ databases">
        <authorList>
            <person name="Hodson N. C."/>
            <person name="Mongue J. A."/>
            <person name="Jaron S. K."/>
        </authorList>
    </citation>
    <scope>NUCLEOTIDE SEQUENCE</scope>
</reference>
<dbReference type="Pfam" id="PF08423">
    <property type="entry name" value="Rad51"/>
    <property type="match status" value="1"/>
</dbReference>
<comment type="caution">
    <text evidence="2">The sequence shown here is derived from an EMBL/GenBank/DDBJ whole genome shotgun (WGS) entry which is preliminary data.</text>
</comment>
<protein>
    <recommendedName>
        <fullName evidence="1">RecA family profile 1 domain-containing protein</fullName>
    </recommendedName>
</protein>
<keyword evidence="3" id="KW-1185">Reference proteome</keyword>
<feature type="non-terminal residue" evidence="2">
    <location>
        <position position="188"/>
    </location>
</feature>
<dbReference type="InterPro" id="IPR020588">
    <property type="entry name" value="RecA_ATP-bd"/>
</dbReference>
<dbReference type="InterPro" id="IPR013632">
    <property type="entry name" value="Rad51_C"/>
</dbReference>
<sequence>MWSQNIDVLIPQSQSLEQESDVYVTFGNIPSTQAGSLEPSKLSEDSSFVETGVTSQGPLRFLETVMKRASELEEPGFLTTGCSNIDKFLHGGIPCFGVTEIYGDSATAKTQMCLQLALLAQLPLRRGGLNSGAVYINTEGCAFPDKRMVELSHYFSQKFEFSECNPMDNVIVEIALDHDSLFACLLQK</sequence>
<dbReference type="GO" id="GO:0071140">
    <property type="term" value="P:resolution of mitotic recombination intermediates"/>
    <property type="evidence" value="ECO:0007669"/>
    <property type="project" value="TreeGrafter"/>
</dbReference>
<dbReference type="GO" id="GO:0000722">
    <property type="term" value="P:telomere maintenance via recombination"/>
    <property type="evidence" value="ECO:0007669"/>
    <property type="project" value="TreeGrafter"/>
</dbReference>
<dbReference type="GO" id="GO:0033065">
    <property type="term" value="C:Rad51C-XRCC3 complex"/>
    <property type="evidence" value="ECO:0007669"/>
    <property type="project" value="TreeGrafter"/>
</dbReference>
<evidence type="ECO:0000313" key="3">
    <source>
        <dbReference type="Proteomes" id="UP000708208"/>
    </source>
</evidence>
<evidence type="ECO:0000259" key="1">
    <source>
        <dbReference type="PROSITE" id="PS50162"/>
    </source>
</evidence>
<dbReference type="GO" id="GO:0045003">
    <property type="term" value="P:double-strand break repair via synthesis-dependent strand annealing"/>
    <property type="evidence" value="ECO:0007669"/>
    <property type="project" value="TreeGrafter"/>
</dbReference>
<dbReference type="GO" id="GO:0000400">
    <property type="term" value="F:four-way junction DNA binding"/>
    <property type="evidence" value="ECO:0007669"/>
    <property type="project" value="TreeGrafter"/>
</dbReference>
<dbReference type="PANTHER" id="PTHR46487:SF1">
    <property type="entry name" value="DNA REPAIR PROTEIN XRCC3"/>
    <property type="match status" value="1"/>
</dbReference>
<feature type="domain" description="RecA family profile 1" evidence="1">
    <location>
        <begin position="74"/>
        <end position="188"/>
    </location>
</feature>
<dbReference type="Proteomes" id="UP000708208">
    <property type="component" value="Unassembled WGS sequence"/>
</dbReference>
<dbReference type="OrthoDB" id="1861185at2759"/>
<dbReference type="PANTHER" id="PTHR46487">
    <property type="entry name" value="DNA REPAIR PROTEIN XRCC3"/>
    <property type="match status" value="1"/>
</dbReference>
<accession>A0A8J2KRA0</accession>
<dbReference type="AlphaFoldDB" id="A0A8J2KRA0"/>
<dbReference type="GO" id="GO:0140664">
    <property type="term" value="F:ATP-dependent DNA damage sensor activity"/>
    <property type="evidence" value="ECO:0007669"/>
    <property type="project" value="InterPro"/>
</dbReference>
<proteinExistence type="predicted"/>
<evidence type="ECO:0000313" key="2">
    <source>
        <dbReference type="EMBL" id="CAG7821678.1"/>
    </source>
</evidence>
<dbReference type="GO" id="GO:0090656">
    <property type="term" value="P:t-circle formation"/>
    <property type="evidence" value="ECO:0007669"/>
    <property type="project" value="TreeGrafter"/>
</dbReference>
<dbReference type="GO" id="GO:0005657">
    <property type="term" value="C:replication fork"/>
    <property type="evidence" value="ECO:0007669"/>
    <property type="project" value="TreeGrafter"/>
</dbReference>
<dbReference type="PROSITE" id="PS50162">
    <property type="entry name" value="RECA_2"/>
    <property type="match status" value="1"/>
</dbReference>